<dbReference type="PANTHER" id="PTHR33295">
    <property type="entry name" value="ATPASE"/>
    <property type="match status" value="1"/>
</dbReference>
<dbReference type="Pfam" id="PF13635">
    <property type="entry name" value="DUF4143"/>
    <property type="match status" value="1"/>
</dbReference>
<dbReference type="Pfam" id="PF13173">
    <property type="entry name" value="AAA_14"/>
    <property type="match status" value="1"/>
</dbReference>
<dbReference type="Proteomes" id="UP000326336">
    <property type="component" value="Unassembled WGS sequence"/>
</dbReference>
<feature type="domain" description="AAA" evidence="2">
    <location>
        <begin position="191"/>
        <end position="325"/>
    </location>
</feature>
<organism evidence="4 5">
    <name type="scientific">Bifidobacterium jacchi</name>
    <dbReference type="NCBI Taxonomy" id="2490545"/>
    <lineage>
        <taxon>Bacteria</taxon>
        <taxon>Bacillati</taxon>
        <taxon>Actinomycetota</taxon>
        <taxon>Actinomycetes</taxon>
        <taxon>Bifidobacteriales</taxon>
        <taxon>Bifidobacteriaceae</taxon>
        <taxon>Bifidobacterium</taxon>
    </lineage>
</organism>
<dbReference type="Gene3D" id="3.40.50.300">
    <property type="entry name" value="P-loop containing nucleotide triphosphate hydrolases"/>
    <property type="match status" value="1"/>
</dbReference>
<evidence type="ECO:0000256" key="1">
    <source>
        <dbReference type="SAM" id="MobiDB-lite"/>
    </source>
</evidence>
<evidence type="ECO:0000313" key="5">
    <source>
        <dbReference type="Proteomes" id="UP000326336"/>
    </source>
</evidence>
<feature type="region of interest" description="Disordered" evidence="1">
    <location>
        <begin position="82"/>
        <end position="119"/>
    </location>
</feature>
<feature type="compositionally biased region" description="Pro residues" evidence="1">
    <location>
        <begin position="85"/>
        <end position="94"/>
    </location>
</feature>
<comment type="caution">
    <text evidence="4">The sequence shown here is derived from an EMBL/GenBank/DDBJ whole genome shotgun (WGS) entry which is preliminary data.</text>
</comment>
<reference evidence="4 5" key="1">
    <citation type="journal article" date="2019" name="Int. J. Syst. Evol. Microbiol.">
        <title>Bifidobacterium jacchi sp. nov., isolated from the faeces of a baby common marmoset (Callithrix jacchus).</title>
        <authorList>
            <person name="Modesto M."/>
            <person name="Watanabe K."/>
            <person name="Arita M."/>
            <person name="Satti M."/>
            <person name="Oki K."/>
            <person name="Sciavilla P."/>
            <person name="Patavino C."/>
            <person name="Camma C."/>
            <person name="Michelini S."/>
            <person name="Sgorbati B."/>
            <person name="Mattarelli P."/>
        </authorList>
    </citation>
    <scope>NUCLEOTIDE SEQUENCE [LARGE SCALE GENOMIC DNA]</scope>
    <source>
        <strain evidence="4 5">MRM 9.3</strain>
    </source>
</reference>
<feature type="domain" description="DUF4143" evidence="3">
    <location>
        <begin position="397"/>
        <end position="558"/>
    </location>
</feature>
<dbReference type="InterPro" id="IPR027417">
    <property type="entry name" value="P-loop_NTPase"/>
</dbReference>
<evidence type="ECO:0000259" key="2">
    <source>
        <dbReference type="Pfam" id="PF13173"/>
    </source>
</evidence>
<keyword evidence="5" id="KW-1185">Reference proteome</keyword>
<dbReference type="AlphaFoldDB" id="A0A5N5RDZ4"/>
<accession>A0A5N5RDZ4</accession>
<dbReference type="EMBL" id="RQSP01000043">
    <property type="protein sequence ID" value="KAB5605487.1"/>
    <property type="molecule type" value="Genomic_DNA"/>
</dbReference>
<dbReference type="InterPro" id="IPR041682">
    <property type="entry name" value="AAA_14"/>
</dbReference>
<dbReference type="SUPFAM" id="SSF52540">
    <property type="entry name" value="P-loop containing nucleoside triphosphate hydrolases"/>
    <property type="match status" value="1"/>
</dbReference>
<protein>
    <submittedName>
        <fullName evidence="4">DUF4143 domain-containing protein</fullName>
    </submittedName>
</protein>
<evidence type="ECO:0000259" key="3">
    <source>
        <dbReference type="Pfam" id="PF13635"/>
    </source>
</evidence>
<sequence>MCVGATTSAPIRYSRAPQFGQNRVAPSPSRAPHCAQKRCEAACPAAVWEAAELSSVYGMSASALAPVLVSKTAILVNLPAGVPQPRAPGCPPNHPTTRPRPTSRSSPHNPHSRRKVAHHATFSRIKVARYATFMRRKAAFLIYHSNQRHPKAAGAHAPQHEHRWTNTNGGETMLNRKITQRLIAWKTKPTKKSLLLQGARQVGKTYIVDRFAEQHYKHYVSLNFEQQSSLRDIFDGDNDVDHIVARIKFAKPGSVFIPGETLLFLDEIQSCPNARVALKFLTMDGRYDVIASGSLLGINYKDVSSYPVGYTERITMHSLDFEEFLWAIGVNEEMIQYVRGFFDRRVKVDDTIHEQMMRYFRQYIVIGGMPSAVRSFVQTRDYQQVLNEQRGILADYEDDIAKYAEGTEKAKARACFLSIPRQLARDRKKFSYAVVEKKAGARKYAGSLQWLYDAGIINFCHCLETPQLPFEGNADDRKFKVYMRDTGLLIAMLEDGAQRDILNNDLGIYKGAIYENIIGDMLAKNGHRLYYYEKDSRLEMDFLIRYHDMATAIEVKSSANRKAKSMQSMIENHGVEHGIKLSSGNMGAIGERVDVMPLYMAMFL</sequence>
<dbReference type="InterPro" id="IPR025420">
    <property type="entry name" value="DUF4143"/>
</dbReference>
<dbReference type="PANTHER" id="PTHR33295:SF7">
    <property type="entry name" value="ATPASE"/>
    <property type="match status" value="1"/>
</dbReference>
<evidence type="ECO:0000313" key="4">
    <source>
        <dbReference type="EMBL" id="KAB5605487.1"/>
    </source>
</evidence>
<proteinExistence type="predicted"/>
<feature type="compositionally biased region" description="Low complexity" evidence="1">
    <location>
        <begin position="95"/>
        <end position="109"/>
    </location>
</feature>
<gene>
    <name evidence="4" type="ORF">EHS19_09100</name>
</gene>
<name>A0A5N5RDZ4_9BIFI</name>